<dbReference type="Gene3D" id="2.120.10.80">
    <property type="entry name" value="Kelch-type beta propeller"/>
    <property type="match status" value="1"/>
</dbReference>
<feature type="chain" id="PRO_5045838029" evidence="2">
    <location>
        <begin position="20"/>
        <end position="525"/>
    </location>
</feature>
<dbReference type="InterPro" id="IPR026444">
    <property type="entry name" value="Secre_tail"/>
</dbReference>
<organism evidence="4 5">
    <name type="scientific">Aestuariibaculum lutulentum</name>
    <dbReference type="NCBI Taxonomy" id="2920935"/>
    <lineage>
        <taxon>Bacteria</taxon>
        <taxon>Pseudomonadati</taxon>
        <taxon>Bacteroidota</taxon>
        <taxon>Flavobacteriia</taxon>
        <taxon>Flavobacteriales</taxon>
        <taxon>Flavobacteriaceae</taxon>
    </lineage>
</organism>
<dbReference type="NCBIfam" id="TIGR04183">
    <property type="entry name" value="Por_Secre_tail"/>
    <property type="match status" value="1"/>
</dbReference>
<evidence type="ECO:0000259" key="3">
    <source>
        <dbReference type="Pfam" id="PF18962"/>
    </source>
</evidence>
<dbReference type="SUPFAM" id="SSF117281">
    <property type="entry name" value="Kelch motif"/>
    <property type="match status" value="1"/>
</dbReference>
<feature type="signal peptide" evidence="2">
    <location>
        <begin position="1"/>
        <end position="19"/>
    </location>
</feature>
<protein>
    <submittedName>
        <fullName evidence="4">T9SS type A sorting domain-containing protein</fullName>
    </submittedName>
</protein>
<keyword evidence="1 2" id="KW-0732">Signal</keyword>
<comment type="caution">
    <text evidence="4">The sequence shown here is derived from an EMBL/GenBank/DDBJ whole genome shotgun (WGS) entry which is preliminary data.</text>
</comment>
<evidence type="ECO:0000256" key="1">
    <source>
        <dbReference type="ARBA" id="ARBA00022729"/>
    </source>
</evidence>
<gene>
    <name evidence="4" type="ORF">MKW35_15895</name>
</gene>
<evidence type="ECO:0000313" key="5">
    <source>
        <dbReference type="Proteomes" id="UP001156141"/>
    </source>
</evidence>
<dbReference type="RefSeq" id="WP_240575442.1">
    <property type="nucleotide sequence ID" value="NZ_CP136709.1"/>
</dbReference>
<reference evidence="4" key="1">
    <citation type="submission" date="2022-02" db="EMBL/GenBank/DDBJ databases">
        <title>Aestuariibaculum sp., a marine bacterium isolated from sediment in Guangxi.</title>
        <authorList>
            <person name="Ying J."/>
        </authorList>
    </citation>
    <scope>NUCLEOTIDE SEQUENCE</scope>
    <source>
        <strain evidence="4">L182</strain>
    </source>
</reference>
<evidence type="ECO:0000256" key="2">
    <source>
        <dbReference type="SAM" id="SignalP"/>
    </source>
</evidence>
<dbReference type="Proteomes" id="UP001156141">
    <property type="component" value="Unassembled WGS sequence"/>
</dbReference>
<name>A0ABS9RNE9_9FLAO</name>
<feature type="domain" description="Secretion system C-terminal sorting" evidence="3">
    <location>
        <begin position="458"/>
        <end position="524"/>
    </location>
</feature>
<sequence>MKRKLFSCLAFAFGLAATAQSTLLFDINKGTGSSNPDVMFFYNDKIYFKATTGAAGSDYTTDGDDADALNDHIGTELWVLDPSDPDNESLTYVDVNPGTGSSSPSYFFGFNNYVHFTRSNVPYKSDGTAAGTTQVTELVNGMDDMVELNGILYFINISNKELWQWDGTNTAATRVNRPTGQVETIFSWGNRESNNNHALIQAFNNKIYFAGNLTIDGTDTEGMEVIIYDPATEQFSRATQLPTTYRLHNFVQYNNELYFAQRESSSVALKDDFVLYKTNGSSTELVAAVNDAVDYIKPWYVWKNKLYFSAIDSNGFSQLYSYDANASTDADAVTQITHNVKKNHDPTHFVTGSDSDDFLYYLGEKDEILKYKDTNGNDVEEPVDDNFIHRTDGTTSTILDPETILANRPIKVNDILYFEGHYSGTTTSKIFGDEVYKLNLNTLTLSDSDEKLKGINNVYPNPAKDYFMVDKSLVDAAYSIYDITGKVVKQGVLKSQRLDFNLNTGLYIFKAQTDLGFFAQKIIVK</sequence>
<proteinExistence type="predicted"/>
<dbReference type="Pfam" id="PF18962">
    <property type="entry name" value="Por_Secre_tail"/>
    <property type="match status" value="1"/>
</dbReference>
<evidence type="ECO:0000313" key="4">
    <source>
        <dbReference type="EMBL" id="MCH4554111.1"/>
    </source>
</evidence>
<accession>A0ABS9RNE9</accession>
<dbReference type="EMBL" id="JAKVQD010000011">
    <property type="protein sequence ID" value="MCH4554111.1"/>
    <property type="molecule type" value="Genomic_DNA"/>
</dbReference>
<keyword evidence="5" id="KW-1185">Reference proteome</keyword>
<dbReference type="InterPro" id="IPR015915">
    <property type="entry name" value="Kelch-typ_b-propeller"/>
</dbReference>